<feature type="domain" description="HTH HARE-type" evidence="2">
    <location>
        <begin position="4"/>
        <end position="81"/>
    </location>
</feature>
<dbReference type="Proteomes" id="UP000239720">
    <property type="component" value="Unassembled WGS sequence"/>
</dbReference>
<sequence>MSVYTFFDLIDEVFNLYKEPLTDKEIWEKAVESGLDKKVGSVGKTPWKTIGARIYVDMRDNPNSKYIKVGRRPTRFFLKELMKNETIESISKKIDDKDKKEKENRKKYKERDIHPLLVKYIVNFQIKLDNIFKLF</sequence>
<organism evidence="3 4">
    <name type="scientific">Acetivibrio saccincola</name>
    <dbReference type="NCBI Taxonomy" id="1677857"/>
    <lineage>
        <taxon>Bacteria</taxon>
        <taxon>Bacillati</taxon>
        <taxon>Bacillota</taxon>
        <taxon>Clostridia</taxon>
        <taxon>Eubacteriales</taxon>
        <taxon>Oscillospiraceae</taxon>
        <taxon>Acetivibrio</taxon>
    </lineage>
</organism>
<dbReference type="AlphaFoldDB" id="A0A2S8RCI0"/>
<accession>A0A2S8RCI0</accession>
<dbReference type="InterPro" id="IPR007759">
    <property type="entry name" value="Asxl_HARE-HTH"/>
</dbReference>
<name>A0A2S8RCI0_9FIRM</name>
<keyword evidence="1" id="KW-0804">Transcription</keyword>
<dbReference type="Pfam" id="PF05066">
    <property type="entry name" value="HARE-HTH"/>
    <property type="match status" value="1"/>
</dbReference>
<dbReference type="OrthoDB" id="5289528at2"/>
<reference evidence="3 4" key="1">
    <citation type="journal article" date="2018" name="Syst. Appl. Microbiol.">
        <title>Characterization and high-quality draft genome sequence of Herbivorax saccincola A7, an anaerobic, alkaliphilic, thermophilic, cellulolytic, and xylanolytic bacterium.</title>
        <authorList>
            <person name="Aikawa S."/>
            <person name="Baramee S."/>
            <person name="Sermsathanaswadi J."/>
            <person name="Thianheng P."/>
            <person name="Tachaapaikoon C."/>
            <person name="Shikata A."/>
            <person name="Waeonukul R."/>
            <person name="Pason P."/>
            <person name="Ratanakhanokchai K."/>
            <person name="Kosugi A."/>
        </authorList>
    </citation>
    <scope>NUCLEOTIDE SEQUENCE [LARGE SCALE GENOMIC DNA]</scope>
    <source>
        <strain evidence="3 4">A7</strain>
    </source>
</reference>
<dbReference type="GO" id="GO:0006355">
    <property type="term" value="P:regulation of DNA-templated transcription"/>
    <property type="evidence" value="ECO:0007669"/>
    <property type="project" value="InterPro"/>
</dbReference>
<evidence type="ECO:0000313" key="4">
    <source>
        <dbReference type="Proteomes" id="UP000239720"/>
    </source>
</evidence>
<comment type="caution">
    <text evidence="3">The sequence shown here is derived from an EMBL/GenBank/DDBJ whole genome shotgun (WGS) entry which is preliminary data.</text>
</comment>
<evidence type="ECO:0000256" key="1">
    <source>
        <dbReference type="ARBA" id="ARBA00023163"/>
    </source>
</evidence>
<dbReference type="RefSeq" id="WP_105368374.1">
    <property type="nucleotide sequence ID" value="NZ_NEMB01000003.1"/>
</dbReference>
<evidence type="ECO:0000259" key="2">
    <source>
        <dbReference type="PROSITE" id="PS51913"/>
    </source>
</evidence>
<proteinExistence type="predicted"/>
<protein>
    <recommendedName>
        <fullName evidence="2">HTH HARE-type domain-containing protein</fullName>
    </recommendedName>
</protein>
<dbReference type="EMBL" id="NEMB01000003">
    <property type="protein sequence ID" value="PQQ67510.1"/>
    <property type="molecule type" value="Genomic_DNA"/>
</dbReference>
<gene>
    <name evidence="3" type="ORF">B9R14_12635</name>
</gene>
<dbReference type="PROSITE" id="PS51913">
    <property type="entry name" value="HTH_HARE"/>
    <property type="match status" value="1"/>
</dbReference>
<evidence type="ECO:0000313" key="3">
    <source>
        <dbReference type="EMBL" id="PQQ67510.1"/>
    </source>
</evidence>